<accession>A0A9Q0H5R3</accession>
<gene>
    <name evidence="2" type="ORF">NE237_025919</name>
</gene>
<sequence>MDLDDLQILEGSKREKARIFIFLLLTFLVEQSMQLSLKHPLHGVVDRVNENGGPYLGLLMTFPDEEDALLYSGLFVPNSDIPWVDFSGRRFNIGTVHGTDVIYVMSGEQRLNAGITVQILLDLFKIQGIVHYGIAGSVNDSLSFGDVSVPKYVAYTSSWKWMESMSEKGHMPKLTFGAYNFPVKGKNLLAMVEFEKEQFFSAGHPMKEVFWLEIDQTWFDIAGMLQDVKLQRCVNETYCLPNTPKVVYGLRGSTADIYLNNAAYREFLFEEFGVSTVDEESDAVVKISRSAGVPCIVFRGVSDLAGGGGNLSSISLVSLAAINAFNVAVEFIRLIGKEKTLKLK</sequence>
<dbReference type="GO" id="GO:0003824">
    <property type="term" value="F:catalytic activity"/>
    <property type="evidence" value="ECO:0007669"/>
    <property type="project" value="InterPro"/>
</dbReference>
<dbReference type="PANTHER" id="PTHR21234:SF43">
    <property type="entry name" value="OS06G0112100 PROTEIN"/>
    <property type="match status" value="1"/>
</dbReference>
<reference evidence="2" key="1">
    <citation type="journal article" date="2023" name="Plant J.">
        <title>The genome of the king protea, Protea cynaroides.</title>
        <authorList>
            <person name="Chang J."/>
            <person name="Duong T.A."/>
            <person name="Schoeman C."/>
            <person name="Ma X."/>
            <person name="Roodt D."/>
            <person name="Barker N."/>
            <person name="Li Z."/>
            <person name="Van de Peer Y."/>
            <person name="Mizrachi E."/>
        </authorList>
    </citation>
    <scope>NUCLEOTIDE SEQUENCE</scope>
    <source>
        <tissue evidence="2">Young leaves</tissue>
    </source>
</reference>
<dbReference type="Pfam" id="PF01048">
    <property type="entry name" value="PNP_UDP_1"/>
    <property type="match status" value="1"/>
</dbReference>
<dbReference type="InterPro" id="IPR035994">
    <property type="entry name" value="Nucleoside_phosphorylase_sf"/>
</dbReference>
<keyword evidence="3" id="KW-1185">Reference proteome</keyword>
<dbReference type="OrthoDB" id="1916878at2759"/>
<comment type="caution">
    <text evidence="2">The sequence shown here is derived from an EMBL/GenBank/DDBJ whole genome shotgun (WGS) entry which is preliminary data.</text>
</comment>
<dbReference type="InterPro" id="IPR000845">
    <property type="entry name" value="Nucleoside_phosphorylase_d"/>
</dbReference>
<organism evidence="2 3">
    <name type="scientific">Protea cynaroides</name>
    <dbReference type="NCBI Taxonomy" id="273540"/>
    <lineage>
        <taxon>Eukaryota</taxon>
        <taxon>Viridiplantae</taxon>
        <taxon>Streptophyta</taxon>
        <taxon>Embryophyta</taxon>
        <taxon>Tracheophyta</taxon>
        <taxon>Spermatophyta</taxon>
        <taxon>Magnoliopsida</taxon>
        <taxon>Proteales</taxon>
        <taxon>Proteaceae</taxon>
        <taxon>Protea</taxon>
    </lineage>
</organism>
<proteinExistence type="predicted"/>
<dbReference type="CDD" id="cd09008">
    <property type="entry name" value="MTAN"/>
    <property type="match status" value="1"/>
</dbReference>
<feature type="domain" description="Nucleoside phosphorylase" evidence="1">
    <location>
        <begin position="58"/>
        <end position="332"/>
    </location>
</feature>
<evidence type="ECO:0000313" key="3">
    <source>
        <dbReference type="Proteomes" id="UP001141806"/>
    </source>
</evidence>
<name>A0A9Q0H5R3_9MAGN</name>
<dbReference type="PANTHER" id="PTHR21234">
    <property type="entry name" value="PURINE NUCLEOSIDE PHOSPHORYLASE"/>
    <property type="match status" value="1"/>
</dbReference>
<dbReference type="GO" id="GO:0009116">
    <property type="term" value="P:nucleoside metabolic process"/>
    <property type="evidence" value="ECO:0007669"/>
    <property type="project" value="InterPro"/>
</dbReference>
<dbReference type="Gene3D" id="3.40.50.1580">
    <property type="entry name" value="Nucleoside phosphorylase domain"/>
    <property type="match status" value="1"/>
</dbReference>
<evidence type="ECO:0000259" key="1">
    <source>
        <dbReference type="Pfam" id="PF01048"/>
    </source>
</evidence>
<dbReference type="Proteomes" id="UP001141806">
    <property type="component" value="Unassembled WGS sequence"/>
</dbReference>
<dbReference type="SUPFAM" id="SSF53167">
    <property type="entry name" value="Purine and uridine phosphorylases"/>
    <property type="match status" value="1"/>
</dbReference>
<evidence type="ECO:0000313" key="2">
    <source>
        <dbReference type="EMBL" id="KAJ4958808.1"/>
    </source>
</evidence>
<dbReference type="EMBL" id="JAMYWD010000010">
    <property type="protein sequence ID" value="KAJ4958808.1"/>
    <property type="molecule type" value="Genomic_DNA"/>
</dbReference>
<protein>
    <recommendedName>
        <fullName evidence="1">Nucleoside phosphorylase domain-containing protein</fullName>
    </recommendedName>
</protein>
<dbReference type="AlphaFoldDB" id="A0A9Q0H5R3"/>